<keyword evidence="1" id="KW-1133">Transmembrane helix</keyword>
<evidence type="ECO:0000256" key="1">
    <source>
        <dbReference type="SAM" id="Phobius"/>
    </source>
</evidence>
<comment type="caution">
    <text evidence="2">The sequence shown here is derived from an EMBL/GenBank/DDBJ whole genome shotgun (WGS) entry which is preliminary data.</text>
</comment>
<gene>
    <name evidence="2" type="ORF">PCOR1329_LOCUS24381</name>
</gene>
<accession>A0ABN9RWS2</accession>
<feature type="transmembrane region" description="Helical" evidence="1">
    <location>
        <begin position="12"/>
        <end position="32"/>
    </location>
</feature>
<proteinExistence type="predicted"/>
<keyword evidence="3" id="KW-1185">Reference proteome</keyword>
<evidence type="ECO:0000313" key="2">
    <source>
        <dbReference type="EMBL" id="CAK0823805.1"/>
    </source>
</evidence>
<reference evidence="2" key="1">
    <citation type="submission" date="2023-10" db="EMBL/GenBank/DDBJ databases">
        <authorList>
            <person name="Chen Y."/>
            <person name="Shah S."/>
            <person name="Dougan E. K."/>
            <person name="Thang M."/>
            <person name="Chan C."/>
        </authorList>
    </citation>
    <scope>NUCLEOTIDE SEQUENCE [LARGE SCALE GENOMIC DNA]</scope>
</reference>
<keyword evidence="1" id="KW-0472">Membrane</keyword>
<dbReference type="EMBL" id="CAUYUJ010008391">
    <property type="protein sequence ID" value="CAK0823805.1"/>
    <property type="molecule type" value="Genomic_DNA"/>
</dbReference>
<protein>
    <submittedName>
        <fullName evidence="2">Uncharacterized protein</fullName>
    </submittedName>
</protein>
<keyword evidence="1" id="KW-0812">Transmembrane</keyword>
<dbReference type="Proteomes" id="UP001189429">
    <property type="component" value="Unassembled WGS sequence"/>
</dbReference>
<evidence type="ECO:0000313" key="3">
    <source>
        <dbReference type="Proteomes" id="UP001189429"/>
    </source>
</evidence>
<organism evidence="2 3">
    <name type="scientific">Prorocentrum cordatum</name>
    <dbReference type="NCBI Taxonomy" id="2364126"/>
    <lineage>
        <taxon>Eukaryota</taxon>
        <taxon>Sar</taxon>
        <taxon>Alveolata</taxon>
        <taxon>Dinophyceae</taxon>
        <taxon>Prorocentrales</taxon>
        <taxon>Prorocentraceae</taxon>
        <taxon>Prorocentrum</taxon>
    </lineage>
</organism>
<sequence>MRQHCGKGKGGCCYWCYVLVFFNFVFFFALFLKFMMTSPMPLENWHWQYERFPPLLNQLWVQDPGAHQGFSIAMSDIPQTWSGCNHSCSRGWNGMISTEMNFNVEMSLTAPNFEHTAYPVLIASNDFEKWWIASDRLDSTPIEFCQHGRRGGTSVPVHHGQLYPAAFRD</sequence>
<name>A0ABN9RWS2_9DINO</name>